<dbReference type="GO" id="GO:0051082">
    <property type="term" value="F:unfolded protein binding"/>
    <property type="evidence" value="ECO:0007669"/>
    <property type="project" value="TreeGrafter"/>
</dbReference>
<comment type="subunit">
    <text evidence="3">Homodimer.</text>
</comment>
<protein>
    <recommendedName>
        <fullName evidence="3 4">Protein GrpE</fullName>
    </recommendedName>
    <alternativeName>
        <fullName evidence="3">HSP-70 cofactor</fullName>
    </alternativeName>
</protein>
<comment type="function">
    <text evidence="3 4">Participates actively in the response to hyperosmotic and heat shock by preventing the aggregation of stress-denatured proteins, in association with DnaK and GrpE. It is the nucleotide exchange factor for DnaK and may function as a thermosensor. Unfolded proteins bind initially to DnaJ; upon interaction with the DnaJ-bound protein, DnaK hydrolyzes its bound ATP, resulting in the formation of a stable complex. GrpE releases ADP from DnaK; ATP binding to DnaK triggers the release of the substrate protein, thus completing the reaction cycle. Several rounds of ATP-dependent interactions between DnaJ, DnaK and GrpE are required for fully efficient folding.</text>
</comment>
<evidence type="ECO:0000256" key="3">
    <source>
        <dbReference type="HAMAP-Rule" id="MF_01151"/>
    </source>
</evidence>
<evidence type="ECO:0000256" key="2">
    <source>
        <dbReference type="ARBA" id="ARBA00023186"/>
    </source>
</evidence>
<dbReference type="AlphaFoldDB" id="A0A897N5Z8"/>
<organism evidence="8 9">
    <name type="scientific">Halapricum desulfuricans</name>
    <dbReference type="NCBI Taxonomy" id="2841257"/>
    <lineage>
        <taxon>Archaea</taxon>
        <taxon>Methanobacteriati</taxon>
        <taxon>Methanobacteriota</taxon>
        <taxon>Stenosarchaea group</taxon>
        <taxon>Halobacteria</taxon>
        <taxon>Halobacteriales</taxon>
        <taxon>Haloarculaceae</taxon>
        <taxon>Halapricum</taxon>
    </lineage>
</organism>
<keyword evidence="2 3" id="KW-0143">Chaperone</keyword>
<dbReference type="Gene3D" id="3.90.20.20">
    <property type="match status" value="1"/>
</dbReference>
<dbReference type="Pfam" id="PF01025">
    <property type="entry name" value="GrpE"/>
    <property type="match status" value="1"/>
</dbReference>
<dbReference type="InterPro" id="IPR013805">
    <property type="entry name" value="GrpE_CC"/>
</dbReference>
<sequence>MTDQEGVSDGDAAERDDERSAGDDSVTERDASDAAPASDVSDAADSEAGDVAGDDGTSDGDVSAETDDLDVAEELLEHVESSDPEAIADEIASLRFEVEALEAERDDYEEEVESLRSRLKRKQADFENYKKRMQKRREEEKARATEDLVTRLLDVRDNLKRALEQDEDADIRDGIETTLKQFDRVLEDENVESIEPERGDEVDPERHEVLVRMDSDQPEGTIADVHRPGYEMGGKVIRTAQVAVSDGDE</sequence>
<evidence type="ECO:0000256" key="7">
    <source>
        <dbReference type="SAM" id="MobiDB-lite"/>
    </source>
</evidence>
<dbReference type="Gene3D" id="2.30.22.10">
    <property type="entry name" value="Head domain of nucleotide exchange factor GrpE"/>
    <property type="match status" value="1"/>
</dbReference>
<evidence type="ECO:0000256" key="5">
    <source>
        <dbReference type="RuleBase" id="RU004478"/>
    </source>
</evidence>
<keyword evidence="3 4" id="KW-0346">Stress response</keyword>
<dbReference type="GO" id="GO:0000774">
    <property type="term" value="F:adenyl-nucleotide exchange factor activity"/>
    <property type="evidence" value="ECO:0007669"/>
    <property type="project" value="InterPro"/>
</dbReference>
<dbReference type="GO" id="GO:0006457">
    <property type="term" value="P:protein folding"/>
    <property type="evidence" value="ECO:0007669"/>
    <property type="project" value="InterPro"/>
</dbReference>
<dbReference type="InterPro" id="IPR009012">
    <property type="entry name" value="GrpE_head"/>
</dbReference>
<reference evidence="8" key="1">
    <citation type="submission" date="2020-11" db="EMBL/GenBank/DDBJ databases">
        <title>Carbohydrate-dependent, anaerobic sulfur respiration: A novel catabolism in halophilic archaea.</title>
        <authorList>
            <person name="Sorokin D.Y."/>
            <person name="Messina E."/>
            <person name="Smedile F."/>
            <person name="La Cono V."/>
            <person name="Hallsworth J.E."/>
            <person name="Yakimov M.M."/>
        </authorList>
    </citation>
    <scope>NUCLEOTIDE SEQUENCE</scope>
    <source>
        <strain evidence="8">HSR12-1</strain>
    </source>
</reference>
<dbReference type="GO" id="GO:0051087">
    <property type="term" value="F:protein-folding chaperone binding"/>
    <property type="evidence" value="ECO:0007669"/>
    <property type="project" value="InterPro"/>
</dbReference>
<evidence type="ECO:0000256" key="6">
    <source>
        <dbReference type="SAM" id="Coils"/>
    </source>
</evidence>
<dbReference type="PANTHER" id="PTHR21237:SF23">
    <property type="entry name" value="GRPE PROTEIN HOMOLOG, MITOCHONDRIAL"/>
    <property type="match status" value="1"/>
</dbReference>
<dbReference type="HAMAP" id="MF_01151">
    <property type="entry name" value="GrpE"/>
    <property type="match status" value="1"/>
</dbReference>
<gene>
    <name evidence="3 8" type="primary">grpE</name>
    <name evidence="8" type="ORF">HSR121_2159</name>
</gene>
<dbReference type="PROSITE" id="PS01071">
    <property type="entry name" value="GRPE"/>
    <property type="match status" value="1"/>
</dbReference>
<dbReference type="SUPFAM" id="SSF58014">
    <property type="entry name" value="Coiled-coil domain of nucleotide exchange factor GrpE"/>
    <property type="match status" value="1"/>
</dbReference>
<dbReference type="PANTHER" id="PTHR21237">
    <property type="entry name" value="GRPE PROTEIN"/>
    <property type="match status" value="1"/>
</dbReference>
<name>A0A897N5Z8_9EURY</name>
<dbReference type="SUPFAM" id="SSF51064">
    <property type="entry name" value="Head domain of nucleotide exchange factor GrpE"/>
    <property type="match status" value="1"/>
</dbReference>
<feature type="region of interest" description="Disordered" evidence="7">
    <location>
        <begin position="1"/>
        <end position="86"/>
    </location>
</feature>
<dbReference type="EMBL" id="CP064787">
    <property type="protein sequence ID" value="QSG06489.1"/>
    <property type="molecule type" value="Genomic_DNA"/>
</dbReference>
<keyword evidence="3" id="KW-0963">Cytoplasm</keyword>
<feature type="compositionally biased region" description="Acidic residues" evidence="7">
    <location>
        <begin position="42"/>
        <end position="74"/>
    </location>
</feature>
<evidence type="ECO:0000313" key="8">
    <source>
        <dbReference type="EMBL" id="QSG06489.1"/>
    </source>
</evidence>
<accession>A0A897N5Z8</accession>
<dbReference type="GO" id="GO:0005737">
    <property type="term" value="C:cytoplasm"/>
    <property type="evidence" value="ECO:0007669"/>
    <property type="project" value="UniProtKB-SubCell"/>
</dbReference>
<proteinExistence type="inferred from homology"/>
<keyword evidence="6" id="KW-0175">Coiled coil</keyword>
<dbReference type="PRINTS" id="PR00773">
    <property type="entry name" value="GRPEPROTEIN"/>
</dbReference>
<dbReference type="InterPro" id="IPR000740">
    <property type="entry name" value="GrpE"/>
</dbReference>
<feature type="coiled-coil region" evidence="6">
    <location>
        <begin position="91"/>
        <end position="169"/>
    </location>
</feature>
<comment type="similarity">
    <text evidence="1 3 5">Belongs to the GrpE family.</text>
</comment>
<evidence type="ECO:0000256" key="1">
    <source>
        <dbReference type="ARBA" id="ARBA00009054"/>
    </source>
</evidence>
<dbReference type="CDD" id="cd00446">
    <property type="entry name" value="GrpE"/>
    <property type="match status" value="1"/>
</dbReference>
<comment type="subcellular location">
    <subcellularLocation>
        <location evidence="3">Cytoplasm</location>
    </subcellularLocation>
</comment>
<feature type="compositionally biased region" description="Basic and acidic residues" evidence="7">
    <location>
        <begin position="12"/>
        <end position="32"/>
    </location>
</feature>
<evidence type="ECO:0000256" key="4">
    <source>
        <dbReference type="RuleBase" id="RU000639"/>
    </source>
</evidence>
<dbReference type="Proteomes" id="UP000663525">
    <property type="component" value="Chromosome"/>
</dbReference>
<dbReference type="GO" id="GO:0042803">
    <property type="term" value="F:protein homodimerization activity"/>
    <property type="evidence" value="ECO:0007669"/>
    <property type="project" value="InterPro"/>
</dbReference>
<evidence type="ECO:0000313" key="9">
    <source>
        <dbReference type="Proteomes" id="UP000663525"/>
    </source>
</evidence>